<evidence type="ECO:0000313" key="5">
    <source>
        <dbReference type="Proteomes" id="UP000796880"/>
    </source>
</evidence>
<dbReference type="Gene3D" id="1.25.40.10">
    <property type="entry name" value="Tetratricopeptide repeat domain"/>
    <property type="match status" value="4"/>
</dbReference>
<dbReference type="InterPro" id="IPR046848">
    <property type="entry name" value="E_motif"/>
</dbReference>
<comment type="similarity">
    <text evidence="2">Belongs to the PPR family. PCMP-E subfamily.</text>
</comment>
<protein>
    <recommendedName>
        <fullName evidence="6">Pentatricopeptide repeat-containing protein</fullName>
    </recommendedName>
</protein>
<dbReference type="GO" id="GO:0003723">
    <property type="term" value="F:RNA binding"/>
    <property type="evidence" value="ECO:0007669"/>
    <property type="project" value="InterPro"/>
</dbReference>
<keyword evidence="5" id="KW-1185">Reference proteome</keyword>
<dbReference type="AlphaFoldDB" id="A0A8K0HH95"/>
<accession>A0A8K0HH95</accession>
<comment type="caution">
    <text evidence="4">The sequence shown here is derived from an EMBL/GenBank/DDBJ whole genome shotgun (WGS) entry which is preliminary data.</text>
</comment>
<dbReference type="PANTHER" id="PTHR47926:SF347">
    <property type="entry name" value="PENTATRICOPEPTIDE REPEAT-CONTAINING PROTEIN"/>
    <property type="match status" value="1"/>
</dbReference>
<name>A0A8K0HH95_9ROSA</name>
<dbReference type="InterPro" id="IPR002885">
    <property type="entry name" value="PPR_rpt"/>
</dbReference>
<dbReference type="Pfam" id="PF01535">
    <property type="entry name" value="PPR"/>
    <property type="match status" value="5"/>
</dbReference>
<dbReference type="SUPFAM" id="SSF48452">
    <property type="entry name" value="TPR-like"/>
    <property type="match status" value="2"/>
</dbReference>
<evidence type="ECO:0000313" key="4">
    <source>
        <dbReference type="EMBL" id="KAF3452058.1"/>
    </source>
</evidence>
<feature type="repeat" description="PPR" evidence="3">
    <location>
        <begin position="381"/>
        <end position="415"/>
    </location>
</feature>
<dbReference type="Pfam" id="PF13041">
    <property type="entry name" value="PPR_2"/>
    <property type="match status" value="2"/>
</dbReference>
<dbReference type="NCBIfam" id="TIGR00756">
    <property type="entry name" value="PPR"/>
    <property type="match status" value="6"/>
</dbReference>
<reference evidence="4" key="1">
    <citation type="submission" date="2020-03" db="EMBL/GenBank/DDBJ databases">
        <title>A high-quality chromosome-level genome assembly of a woody plant with both climbing and erect habits, Rhamnella rubrinervis.</title>
        <authorList>
            <person name="Lu Z."/>
            <person name="Yang Y."/>
            <person name="Zhu X."/>
            <person name="Sun Y."/>
        </authorList>
    </citation>
    <scope>NUCLEOTIDE SEQUENCE</scope>
    <source>
        <strain evidence="4">BYM</strain>
        <tissue evidence="4">Leaf</tissue>
    </source>
</reference>
<dbReference type="GO" id="GO:0009451">
    <property type="term" value="P:RNA modification"/>
    <property type="evidence" value="ECO:0007669"/>
    <property type="project" value="InterPro"/>
</dbReference>
<feature type="repeat" description="PPR" evidence="3">
    <location>
        <begin position="249"/>
        <end position="283"/>
    </location>
</feature>
<dbReference type="EMBL" id="VOIH02000003">
    <property type="protein sequence ID" value="KAF3452058.1"/>
    <property type="molecule type" value="Genomic_DNA"/>
</dbReference>
<dbReference type="Proteomes" id="UP000796880">
    <property type="component" value="Unassembled WGS sequence"/>
</dbReference>
<evidence type="ECO:0008006" key="6">
    <source>
        <dbReference type="Google" id="ProtNLM"/>
    </source>
</evidence>
<evidence type="ECO:0000256" key="3">
    <source>
        <dbReference type="PROSITE-ProRule" id="PRU00708"/>
    </source>
</evidence>
<dbReference type="PROSITE" id="PS51375">
    <property type="entry name" value="PPR"/>
    <property type="match status" value="4"/>
</dbReference>
<dbReference type="FunFam" id="1.25.40.10:FF:001214">
    <property type="entry name" value="Pentatricopeptide repeat-containing protein At2g20540"/>
    <property type="match status" value="1"/>
</dbReference>
<dbReference type="FunFam" id="1.25.40.10:FF:000090">
    <property type="entry name" value="Pentatricopeptide repeat-containing protein, chloroplastic"/>
    <property type="match status" value="1"/>
</dbReference>
<keyword evidence="1" id="KW-0677">Repeat</keyword>
<proteinExistence type="inferred from homology"/>
<feature type="repeat" description="PPR" evidence="3">
    <location>
        <begin position="86"/>
        <end position="120"/>
    </location>
</feature>
<feature type="repeat" description="PPR" evidence="3">
    <location>
        <begin position="187"/>
        <end position="221"/>
    </location>
</feature>
<dbReference type="InterPro" id="IPR011990">
    <property type="entry name" value="TPR-like_helical_dom_sf"/>
</dbReference>
<dbReference type="Pfam" id="PF20431">
    <property type="entry name" value="E_motif"/>
    <property type="match status" value="1"/>
</dbReference>
<sequence length="563" mass="63137">MSTKFLVSNITPILNQPGVIITHYLHISKTVRQLKQTHSLLVKASAKSQHLDHLFARLLTRVLQFPDDYIRYAHQVFDQIPPHFRNQFLWTSLIRSHVLHGHFSQAITLYAQMHREGISLSGFTFSSVLNACARILTIFEGRQVHTRVVRSGFLGNKFVETALLDMYAKCGYVRDARDVFDGMVDKDVIAWTAMIYGYTKMGMMEDARWLFDNMGKRNAISMTTMIAGYANHGDMKAAKELYEGMAEKNSVTWVAMIAGYGKCGNVAEAQLVFDEILNPDASCWAALVACYAQNGYAKEAIETYKKLRKVNTEVSEVAMVGALSACTQLGDVEMGYKLVKHVDEGCCERTLFVSNALIHMHSTCGNVEQARREFDRMNDRDVISFTTLIIALADHGMAKEALDLFSKMKREEIAPNQVTFIGVLNACSHAGLIEEGCRYFELMTRVFGIKPINEHYACVVDLLGRAGLVEKAYNLILENEDAADAKFWGSLLAACKVHGNAELGKIAAKRLFKIEPENTGNYVLLASTYAATNKWHDAERVRKMMSEKGIRKSPGCSWVSRLS</sequence>
<dbReference type="OrthoDB" id="185373at2759"/>
<dbReference type="InterPro" id="IPR046960">
    <property type="entry name" value="PPR_At4g14850-like_plant"/>
</dbReference>
<dbReference type="PANTHER" id="PTHR47926">
    <property type="entry name" value="PENTATRICOPEPTIDE REPEAT-CONTAINING PROTEIN"/>
    <property type="match status" value="1"/>
</dbReference>
<organism evidence="4 5">
    <name type="scientific">Rhamnella rubrinervis</name>
    <dbReference type="NCBI Taxonomy" id="2594499"/>
    <lineage>
        <taxon>Eukaryota</taxon>
        <taxon>Viridiplantae</taxon>
        <taxon>Streptophyta</taxon>
        <taxon>Embryophyta</taxon>
        <taxon>Tracheophyta</taxon>
        <taxon>Spermatophyta</taxon>
        <taxon>Magnoliopsida</taxon>
        <taxon>eudicotyledons</taxon>
        <taxon>Gunneridae</taxon>
        <taxon>Pentapetalae</taxon>
        <taxon>rosids</taxon>
        <taxon>fabids</taxon>
        <taxon>Rosales</taxon>
        <taxon>Rhamnaceae</taxon>
        <taxon>rhamnoid group</taxon>
        <taxon>Rhamneae</taxon>
        <taxon>Rhamnella</taxon>
    </lineage>
</organism>
<evidence type="ECO:0000256" key="1">
    <source>
        <dbReference type="ARBA" id="ARBA00022737"/>
    </source>
</evidence>
<gene>
    <name evidence="4" type="ORF">FNV43_RR08154</name>
</gene>
<evidence type="ECO:0000256" key="2">
    <source>
        <dbReference type="ARBA" id="ARBA00061659"/>
    </source>
</evidence>